<reference evidence="2" key="2">
    <citation type="submission" date="2023-05" db="EMBL/GenBank/DDBJ databases">
        <authorList>
            <person name="Schelkunov M.I."/>
        </authorList>
    </citation>
    <scope>NUCLEOTIDE SEQUENCE</scope>
    <source>
        <strain evidence="2">Hsosn_3</strain>
        <tissue evidence="2">Leaf</tissue>
    </source>
</reference>
<dbReference type="Proteomes" id="UP001237642">
    <property type="component" value="Unassembled WGS sequence"/>
</dbReference>
<evidence type="ECO:0000313" key="2">
    <source>
        <dbReference type="EMBL" id="KAK1399126.1"/>
    </source>
</evidence>
<organism evidence="2 3">
    <name type="scientific">Heracleum sosnowskyi</name>
    <dbReference type="NCBI Taxonomy" id="360622"/>
    <lineage>
        <taxon>Eukaryota</taxon>
        <taxon>Viridiplantae</taxon>
        <taxon>Streptophyta</taxon>
        <taxon>Embryophyta</taxon>
        <taxon>Tracheophyta</taxon>
        <taxon>Spermatophyta</taxon>
        <taxon>Magnoliopsida</taxon>
        <taxon>eudicotyledons</taxon>
        <taxon>Gunneridae</taxon>
        <taxon>Pentapetalae</taxon>
        <taxon>asterids</taxon>
        <taxon>campanulids</taxon>
        <taxon>Apiales</taxon>
        <taxon>Apiaceae</taxon>
        <taxon>Apioideae</taxon>
        <taxon>apioid superclade</taxon>
        <taxon>Tordylieae</taxon>
        <taxon>Tordyliinae</taxon>
        <taxon>Heracleum</taxon>
    </lineage>
</organism>
<dbReference type="EMBL" id="JAUIZM010000002">
    <property type="protein sequence ID" value="KAK1399126.1"/>
    <property type="molecule type" value="Genomic_DNA"/>
</dbReference>
<name>A0AAD8J8I3_9APIA</name>
<accession>A0AAD8J8I3</accession>
<protein>
    <submittedName>
        <fullName evidence="2">Uncharacterized protein</fullName>
    </submittedName>
</protein>
<feature type="region of interest" description="Disordered" evidence="1">
    <location>
        <begin position="431"/>
        <end position="477"/>
    </location>
</feature>
<sequence>MEKVEDFMTNLEDASKKKEVVVDVTPDVETWDGEFDDVLVAAVEKNSRSPVQKVAVDTDIAENISEDVAEIPNEVAAAAAEEVEPVFNSLELFGPEVEKPNFKIEEVIAPDFDLSVAESAEAFVLQVAREISNANPPNDTLDEIENAFEKTLDAKMKDAGVYTGKVVLLRNASGSGASGLGKVTPILPRRPIKLPAYLQSSFLQHYGSNLKETSEVTETVSLKSICPLDAKIGVLPDMDVMSEFYNWLDKGLLLTKNSPDCRMRFTSTDCKFQKNFGSVFAKISESNDIKSKITAKQDILDVINGFSLPFGFALIVKNALLPICTLLPHYLLLTNFYSRTDIDFTAPCYTDKSKTDIIRLLLQNDCRHCGSTIDSGLTMISFAEYFVTQKDFPKPSFDIAVHRSRIAFSFYSYAIAKQIYRYDSDHEYIDHGKTKRSSSKRTRAGGVSPKKTRAGGVQAKKRKISNVSPNAKKQMKA</sequence>
<evidence type="ECO:0000256" key="1">
    <source>
        <dbReference type="SAM" id="MobiDB-lite"/>
    </source>
</evidence>
<gene>
    <name evidence="2" type="ORF">POM88_008989</name>
</gene>
<evidence type="ECO:0000313" key="3">
    <source>
        <dbReference type="Proteomes" id="UP001237642"/>
    </source>
</evidence>
<keyword evidence="3" id="KW-1185">Reference proteome</keyword>
<dbReference type="AlphaFoldDB" id="A0AAD8J8I3"/>
<feature type="compositionally biased region" description="Basic residues" evidence="1">
    <location>
        <begin position="433"/>
        <end position="443"/>
    </location>
</feature>
<comment type="caution">
    <text evidence="2">The sequence shown here is derived from an EMBL/GenBank/DDBJ whole genome shotgun (WGS) entry which is preliminary data.</text>
</comment>
<reference evidence="2" key="1">
    <citation type="submission" date="2023-02" db="EMBL/GenBank/DDBJ databases">
        <title>Genome of toxic invasive species Heracleum sosnowskyi carries increased number of genes despite the absence of recent whole-genome duplications.</title>
        <authorList>
            <person name="Schelkunov M."/>
            <person name="Shtratnikova V."/>
            <person name="Makarenko M."/>
            <person name="Klepikova A."/>
            <person name="Omelchenko D."/>
            <person name="Novikova G."/>
            <person name="Obukhova E."/>
            <person name="Bogdanov V."/>
            <person name="Penin A."/>
            <person name="Logacheva M."/>
        </authorList>
    </citation>
    <scope>NUCLEOTIDE SEQUENCE</scope>
    <source>
        <strain evidence="2">Hsosn_3</strain>
        <tissue evidence="2">Leaf</tissue>
    </source>
</reference>
<proteinExistence type="predicted"/>